<keyword evidence="5" id="KW-0963">Cytoplasm</keyword>
<accession>A0A852AU16</accession>
<keyword evidence="14" id="KW-0687">Ribonucleoprotein</keyword>
<dbReference type="GO" id="GO:0005783">
    <property type="term" value="C:endoplasmic reticulum"/>
    <property type="evidence" value="ECO:0007669"/>
    <property type="project" value="UniProtKB-SubCell"/>
</dbReference>
<evidence type="ECO:0000313" key="22">
    <source>
        <dbReference type="Proteomes" id="UP000614263"/>
    </source>
</evidence>
<dbReference type="FunFam" id="1.25.40.10:FF:000369">
    <property type="entry name" value="Signal recognition particle subunit SRP72"/>
    <property type="match status" value="1"/>
</dbReference>
<dbReference type="SUPFAM" id="SSF48452">
    <property type="entry name" value="TPR-like"/>
    <property type="match status" value="3"/>
</dbReference>
<keyword evidence="6" id="KW-1017">Isopeptide bond</keyword>
<keyword evidence="10" id="KW-0256">Endoplasmic reticulum</keyword>
<dbReference type="PROSITE" id="PS50005">
    <property type="entry name" value="TPR"/>
    <property type="match status" value="1"/>
</dbReference>
<evidence type="ECO:0000259" key="20">
    <source>
        <dbReference type="Pfam" id="PF08492"/>
    </source>
</evidence>
<dbReference type="EMBL" id="WEZZ01023742">
    <property type="protein sequence ID" value="NXP64108.1"/>
    <property type="molecule type" value="Genomic_DNA"/>
</dbReference>
<evidence type="ECO:0000256" key="15">
    <source>
        <dbReference type="ARBA" id="ARBA00058587"/>
    </source>
</evidence>
<comment type="caution">
    <text evidence="21">The sequence shown here is derived from an EMBL/GenBank/DDBJ whole genome shotgun (WGS) entry which is preliminary data.</text>
</comment>
<keyword evidence="13" id="KW-0733">Signal recognition particle</keyword>
<comment type="function">
    <text evidence="15">Component of the signal recognition particle (SRP) complex, a ribonucleoprotein complex that mediates the cotranslational targeting of secretory and membrane proteins to the endoplasmic reticulum (ER). The SRP complex interacts with the signal sequence in nascent secretory and membrane proteins and directs them to the membrane of the ER. The SRP complex targets the ribosome-nascent chain complex to the SRP receptor (SR), which is anchored in the ER, where SR compaction and GTPase rearrangement drive cotranslational protein translocation into the ER. Binds the signal recognition particle RNA (7SL RNA) in presence of SRP68. Can bind 7SL RNA with low affinity. The SRP complex possibly participates in the elongation arrest function.</text>
</comment>
<dbReference type="Pfam" id="PF08492">
    <property type="entry name" value="SRP72"/>
    <property type="match status" value="1"/>
</dbReference>
<dbReference type="GO" id="GO:0008312">
    <property type="term" value="F:7S RNA binding"/>
    <property type="evidence" value="ECO:0007669"/>
    <property type="project" value="InterPro"/>
</dbReference>
<evidence type="ECO:0000256" key="3">
    <source>
        <dbReference type="ARBA" id="ARBA00007676"/>
    </source>
</evidence>
<feature type="compositionally biased region" description="Low complexity" evidence="19">
    <location>
        <begin position="571"/>
        <end position="605"/>
    </location>
</feature>
<comment type="subcellular location">
    <subcellularLocation>
        <location evidence="2">Cytoplasm</location>
    </subcellularLocation>
    <subcellularLocation>
        <location evidence="1">Endoplasmic reticulum</location>
    </subcellularLocation>
</comment>
<evidence type="ECO:0000256" key="18">
    <source>
        <dbReference type="SAM" id="Coils"/>
    </source>
</evidence>
<dbReference type="SMART" id="SM00028">
    <property type="entry name" value="TPR"/>
    <property type="match status" value="3"/>
</dbReference>
<dbReference type="FunFam" id="1.25.40.10:FF:000191">
    <property type="entry name" value="Signal recognition particle subunit SRP72"/>
    <property type="match status" value="1"/>
</dbReference>
<dbReference type="Gene3D" id="1.25.40.10">
    <property type="entry name" value="Tetratricopeptide repeat domain"/>
    <property type="match status" value="4"/>
</dbReference>
<dbReference type="Pfam" id="PF13181">
    <property type="entry name" value="TPR_8"/>
    <property type="match status" value="1"/>
</dbReference>
<dbReference type="Pfam" id="PF17004">
    <property type="entry name" value="SRP_TPR_like"/>
    <property type="match status" value="1"/>
</dbReference>
<evidence type="ECO:0000256" key="11">
    <source>
        <dbReference type="ARBA" id="ARBA00022843"/>
    </source>
</evidence>
<feature type="region of interest" description="Disordered" evidence="19">
    <location>
        <begin position="505"/>
        <end position="642"/>
    </location>
</feature>
<dbReference type="PIRSF" id="PIRSF038922">
    <property type="entry name" value="SRP72"/>
    <property type="match status" value="1"/>
</dbReference>
<evidence type="ECO:0000256" key="4">
    <source>
        <dbReference type="ARBA" id="ARBA00018350"/>
    </source>
</evidence>
<dbReference type="InterPro" id="IPR011990">
    <property type="entry name" value="TPR-like_helical_dom_sf"/>
</dbReference>
<evidence type="ECO:0000256" key="9">
    <source>
        <dbReference type="ARBA" id="ARBA00022803"/>
    </source>
</evidence>
<dbReference type="FunFam" id="1.25.40.10:FF:000133">
    <property type="entry name" value="Signal recognition particle subunit SRP72"/>
    <property type="match status" value="1"/>
</dbReference>
<keyword evidence="12" id="KW-0007">Acetylation</keyword>
<proteinExistence type="inferred from homology"/>
<feature type="repeat" description="TPR" evidence="17">
    <location>
        <begin position="190"/>
        <end position="223"/>
    </location>
</feature>
<dbReference type="AlphaFoldDB" id="A0A852AU16"/>
<dbReference type="InterPro" id="IPR013699">
    <property type="entry name" value="Signal_recog_part_SRP72_RNA-bd"/>
</dbReference>
<feature type="domain" description="Signal recognition particle SRP72 subunit RNA-binding" evidence="20">
    <location>
        <begin position="504"/>
        <end position="560"/>
    </location>
</feature>
<gene>
    <name evidence="21" type="primary">Srp72</name>
    <name evidence="21" type="ORF">CHLCYA_R09565</name>
</gene>
<evidence type="ECO:0000256" key="5">
    <source>
        <dbReference type="ARBA" id="ARBA00022490"/>
    </source>
</evidence>
<evidence type="ECO:0000256" key="6">
    <source>
        <dbReference type="ARBA" id="ARBA00022499"/>
    </source>
</evidence>
<keyword evidence="22" id="KW-1185">Reference proteome</keyword>
<feature type="compositionally biased region" description="Basic residues" evidence="19">
    <location>
        <begin position="626"/>
        <end position="642"/>
    </location>
</feature>
<keyword evidence="7" id="KW-0597">Phosphoprotein</keyword>
<evidence type="ECO:0000256" key="2">
    <source>
        <dbReference type="ARBA" id="ARBA00004496"/>
    </source>
</evidence>
<evidence type="ECO:0000256" key="19">
    <source>
        <dbReference type="SAM" id="MobiDB-lite"/>
    </source>
</evidence>
<evidence type="ECO:0000256" key="12">
    <source>
        <dbReference type="ARBA" id="ARBA00022990"/>
    </source>
</evidence>
<evidence type="ECO:0000256" key="8">
    <source>
        <dbReference type="ARBA" id="ARBA00022737"/>
    </source>
</evidence>
<feature type="non-terminal residue" evidence="21">
    <location>
        <position position="1"/>
    </location>
</feature>
<dbReference type="InterPro" id="IPR019734">
    <property type="entry name" value="TPR_rpt"/>
</dbReference>
<sequence length="642" mass="71543">VLQINKDDVTALQCKVVCLIQNGNFKEALSVINTHTKVLTSDVIAFEKAYCEYRLNRIESALKTIQSASQQTDKLKELYGQVLYRLERYDDCLAAYRDLIRNSQDEYEEERKTNLSAVVAAQSTWERVVPEDLGLREATYELCYNSACALIGQGKLNEAMKKLQKAEELCRQSLSEDSDVTEEDIEAELAIIHGQMAYIMQLQGRTEDALQLYNQIIKLKPTDVGLLAVIANNIITINKDQNVFDSKKKVKLTNAEGVEHKLSKKQLQAIEFNKALLAMYTNQADQCRKLSASLQSQSPEHLLPVLIQAAQLCREKQHAKAVGLLQDFADQHPANAAEIKLTMAQLKIAQGIVTKACMILRSIEELQHKPGMVSALVTMYSHEEDIDSAIEVFTQAIQWYQQHQASQTIGANPKSPVHLSLIREAANFKLKHGRKKEAISDLEELWKQNPKDVHTLAQLISAYSLVDPEKAKVLSKHLPSSDTMSLKVDVDALENSHGATYVRKKAAKLTGDNQQKEQGQGEVKKKKKKKKGKLPKNYDPKVTPDPERWLPMRERSYYRGRKKGKKKDQVGKGTQGSTTTGSSELDASRTASSPPTSPRPGSGAAVSATSNVIPPRHQKPAGAPATKKKQQQKKKKGAKGGW</sequence>
<feature type="compositionally biased region" description="Basic residues" evidence="19">
    <location>
        <begin position="524"/>
        <end position="534"/>
    </location>
</feature>
<keyword evidence="18" id="KW-0175">Coiled coil</keyword>
<keyword evidence="9 17" id="KW-0802">TPR repeat</keyword>
<evidence type="ECO:0000256" key="1">
    <source>
        <dbReference type="ARBA" id="ARBA00004240"/>
    </source>
</evidence>
<feature type="non-terminal residue" evidence="21">
    <location>
        <position position="642"/>
    </location>
</feature>
<organism evidence="21 22">
    <name type="scientific">Chloropsis cyanopogon</name>
    <dbReference type="NCBI Taxonomy" id="1218682"/>
    <lineage>
        <taxon>Eukaryota</taxon>
        <taxon>Metazoa</taxon>
        <taxon>Chordata</taxon>
        <taxon>Craniata</taxon>
        <taxon>Vertebrata</taxon>
        <taxon>Euteleostomi</taxon>
        <taxon>Archelosauria</taxon>
        <taxon>Archosauria</taxon>
        <taxon>Dinosauria</taxon>
        <taxon>Saurischia</taxon>
        <taxon>Theropoda</taxon>
        <taxon>Coelurosauria</taxon>
        <taxon>Aves</taxon>
        <taxon>Neognathae</taxon>
        <taxon>Neoaves</taxon>
        <taxon>Telluraves</taxon>
        <taxon>Australaves</taxon>
        <taxon>Passeriformes</taxon>
        <taxon>Corvoidea</taxon>
        <taxon>Irenidae</taxon>
        <taxon>Chloropsis</taxon>
    </lineage>
</organism>
<dbReference type="GO" id="GO:0006614">
    <property type="term" value="P:SRP-dependent cotranslational protein targeting to membrane"/>
    <property type="evidence" value="ECO:0007669"/>
    <property type="project" value="InterPro"/>
</dbReference>
<evidence type="ECO:0000256" key="16">
    <source>
        <dbReference type="ARBA" id="ARBA00082903"/>
    </source>
</evidence>
<dbReference type="PANTHER" id="PTHR14094:SF9">
    <property type="entry name" value="SIGNAL RECOGNITION PARTICLE SUBUNIT SRP72"/>
    <property type="match status" value="1"/>
</dbReference>
<dbReference type="GO" id="GO:0005786">
    <property type="term" value="C:signal recognition particle, endoplasmic reticulum targeting"/>
    <property type="evidence" value="ECO:0007669"/>
    <property type="project" value="UniProtKB-KW"/>
</dbReference>
<evidence type="ECO:0000256" key="7">
    <source>
        <dbReference type="ARBA" id="ARBA00022553"/>
    </source>
</evidence>
<dbReference type="InterPro" id="IPR026270">
    <property type="entry name" value="SRP72"/>
</dbReference>
<protein>
    <recommendedName>
        <fullName evidence="4">Signal recognition particle subunit SRP72</fullName>
    </recommendedName>
    <alternativeName>
        <fullName evidence="16">Signal recognition particle 72 kDa protein</fullName>
    </alternativeName>
</protein>
<evidence type="ECO:0000256" key="10">
    <source>
        <dbReference type="ARBA" id="ARBA00022824"/>
    </source>
</evidence>
<keyword evidence="11" id="KW-0832">Ubl conjugation</keyword>
<dbReference type="Proteomes" id="UP000614263">
    <property type="component" value="Unassembled WGS sequence"/>
</dbReference>
<dbReference type="GO" id="GO:0005829">
    <property type="term" value="C:cytosol"/>
    <property type="evidence" value="ECO:0007669"/>
    <property type="project" value="UniProtKB-ARBA"/>
</dbReference>
<feature type="coiled-coil region" evidence="18">
    <location>
        <begin position="58"/>
        <end position="113"/>
    </location>
</feature>
<dbReference type="FunFam" id="1.25.40.10:FF:000062">
    <property type="entry name" value="Signal recognition particle subunit SRP72"/>
    <property type="match status" value="1"/>
</dbReference>
<dbReference type="PANTHER" id="PTHR14094">
    <property type="entry name" value="SIGNAL RECOGNITION PARTICLE 72"/>
    <property type="match status" value="1"/>
</dbReference>
<evidence type="ECO:0000256" key="14">
    <source>
        <dbReference type="ARBA" id="ARBA00023274"/>
    </source>
</evidence>
<evidence type="ECO:0000313" key="21">
    <source>
        <dbReference type="EMBL" id="NXP64108.1"/>
    </source>
</evidence>
<dbReference type="InterPro" id="IPR031545">
    <property type="entry name" value="SRP72_TPR-like"/>
</dbReference>
<evidence type="ECO:0000256" key="13">
    <source>
        <dbReference type="ARBA" id="ARBA00023135"/>
    </source>
</evidence>
<reference evidence="21" key="1">
    <citation type="submission" date="2019-10" db="EMBL/GenBank/DDBJ databases">
        <title>Bird 10,000 Genomes (B10K) Project - Family phase.</title>
        <authorList>
            <person name="Zhang G."/>
        </authorList>
    </citation>
    <scope>NUCLEOTIDE SEQUENCE</scope>
    <source>
        <strain evidence="21">B10K-DU-002-57</strain>
        <tissue evidence="21">Muscle</tissue>
    </source>
</reference>
<evidence type="ECO:0000256" key="17">
    <source>
        <dbReference type="PROSITE-ProRule" id="PRU00339"/>
    </source>
</evidence>
<keyword evidence="8" id="KW-0677">Repeat</keyword>
<comment type="similarity">
    <text evidence="3">Belongs to the SRP72 family.</text>
</comment>
<feature type="compositionally biased region" description="Basic and acidic residues" evidence="19">
    <location>
        <begin position="536"/>
        <end position="557"/>
    </location>
</feature>
<dbReference type="GO" id="GO:0043022">
    <property type="term" value="F:ribosome binding"/>
    <property type="evidence" value="ECO:0007669"/>
    <property type="project" value="TreeGrafter"/>
</dbReference>
<name>A0A852AU16_9CORV</name>